<dbReference type="Pfam" id="PF17784">
    <property type="entry name" value="Sulfotransfer_4"/>
    <property type="match status" value="1"/>
</dbReference>
<dbReference type="InterPro" id="IPR027417">
    <property type="entry name" value="P-loop_NTPase"/>
</dbReference>
<keyword evidence="1" id="KW-0472">Membrane</keyword>
<organism evidence="2 3">
    <name type="scientific">Xylaria bambusicola</name>
    <dbReference type="NCBI Taxonomy" id="326684"/>
    <lineage>
        <taxon>Eukaryota</taxon>
        <taxon>Fungi</taxon>
        <taxon>Dikarya</taxon>
        <taxon>Ascomycota</taxon>
        <taxon>Pezizomycotina</taxon>
        <taxon>Sordariomycetes</taxon>
        <taxon>Xylariomycetidae</taxon>
        <taxon>Xylariales</taxon>
        <taxon>Xylariaceae</taxon>
        <taxon>Xylaria</taxon>
    </lineage>
</organism>
<reference evidence="2 3" key="1">
    <citation type="submission" date="2023-10" db="EMBL/GenBank/DDBJ databases">
        <title>Draft genome sequence of Xylaria bambusicola isolate GMP-LS, the root and basal stem rot pathogen of sugarcane in Indonesia.</title>
        <authorList>
            <person name="Selvaraj P."/>
            <person name="Muralishankar V."/>
            <person name="Muruganantham S."/>
            <person name="Sp S."/>
            <person name="Haryani S."/>
            <person name="Lau K.J.X."/>
            <person name="Naqvi N.I."/>
        </authorList>
    </citation>
    <scope>NUCLEOTIDE SEQUENCE [LARGE SCALE GENOMIC DNA]</scope>
    <source>
        <strain evidence="2">GMP-LS</strain>
    </source>
</reference>
<evidence type="ECO:0000256" key="1">
    <source>
        <dbReference type="SAM" id="Phobius"/>
    </source>
</evidence>
<keyword evidence="1" id="KW-1133">Transmembrane helix</keyword>
<dbReference type="EMBL" id="JAWHQM010000013">
    <property type="protein sequence ID" value="KAK5630105.1"/>
    <property type="molecule type" value="Genomic_DNA"/>
</dbReference>
<dbReference type="Proteomes" id="UP001305414">
    <property type="component" value="Unassembled WGS sequence"/>
</dbReference>
<keyword evidence="3" id="KW-1185">Reference proteome</keyword>
<dbReference type="SUPFAM" id="SSF52540">
    <property type="entry name" value="P-loop containing nucleoside triphosphate hydrolases"/>
    <property type="match status" value="1"/>
</dbReference>
<sequence>MAQAYTILGYKVNHALIGNSLETNWNGIEKAAEATFPTGPMRRFDKKDWDDLWGSQYDIVTDIACPFVPELIKAYPNAKVVIVQRSFDGWWESFRKNIKDKVFEFPKSNIIAFISTVFLGVRPIQSQRKALFGLFDVRSAAGINKERGREVYDEYFRNIREIVPPENRLEYKIGDGWEPLCKFLGVPVPEGVEFPRSNDGAALNDQTNTRLRMHMSNIGNLSKSGILGKILAVYVLLCGYMIYRWLLR</sequence>
<dbReference type="PANTHER" id="PTHR36978">
    <property type="entry name" value="P-LOOP CONTAINING NUCLEOTIDE TRIPHOSPHATE HYDROLASE"/>
    <property type="match status" value="1"/>
</dbReference>
<evidence type="ECO:0000313" key="2">
    <source>
        <dbReference type="EMBL" id="KAK5630105.1"/>
    </source>
</evidence>
<dbReference type="InterPro" id="IPR040632">
    <property type="entry name" value="Sulfotransfer_4"/>
</dbReference>
<name>A0AAN7UD94_9PEZI</name>
<gene>
    <name evidence="2" type="ORF">RRF57_005820</name>
</gene>
<keyword evidence="1" id="KW-0812">Transmembrane</keyword>
<feature type="transmembrane region" description="Helical" evidence="1">
    <location>
        <begin position="226"/>
        <end position="246"/>
    </location>
</feature>
<comment type="caution">
    <text evidence="2">The sequence shown here is derived from an EMBL/GenBank/DDBJ whole genome shotgun (WGS) entry which is preliminary data.</text>
</comment>
<accession>A0AAN7UD94</accession>
<protein>
    <submittedName>
        <fullName evidence="2">Uncharacterized protein</fullName>
    </submittedName>
</protein>
<evidence type="ECO:0000313" key="3">
    <source>
        <dbReference type="Proteomes" id="UP001305414"/>
    </source>
</evidence>
<proteinExistence type="predicted"/>
<dbReference type="PANTHER" id="PTHR36978:SF4">
    <property type="entry name" value="P-LOOP CONTAINING NUCLEOSIDE TRIPHOSPHATE HYDROLASE PROTEIN"/>
    <property type="match status" value="1"/>
</dbReference>
<dbReference type="Gene3D" id="3.40.50.300">
    <property type="entry name" value="P-loop containing nucleotide triphosphate hydrolases"/>
    <property type="match status" value="1"/>
</dbReference>
<dbReference type="AlphaFoldDB" id="A0AAN7UD94"/>